<dbReference type="RefSeq" id="WP_080064101.1">
    <property type="nucleotide sequence ID" value="NZ_MZGX01000009.1"/>
</dbReference>
<keyword evidence="3" id="KW-1185">Reference proteome</keyword>
<name>A0A1V4SM99_RUMHU</name>
<evidence type="ECO:0000259" key="1">
    <source>
        <dbReference type="Pfam" id="PF06283"/>
    </source>
</evidence>
<dbReference type="InterPro" id="IPR029062">
    <property type="entry name" value="Class_I_gatase-like"/>
</dbReference>
<comment type="caution">
    <text evidence="2">The sequence shown here is derived from an EMBL/GenBank/DDBJ whole genome shotgun (WGS) entry which is preliminary data.</text>
</comment>
<dbReference type="PANTHER" id="PTHR40469">
    <property type="entry name" value="SECRETED GLYCOSYL HYDROLASE"/>
    <property type="match status" value="1"/>
</dbReference>
<reference evidence="2 3" key="1">
    <citation type="submission" date="2017-03" db="EMBL/GenBank/DDBJ databases">
        <title>Genome sequence of Clostridium hungatei DSM 14427.</title>
        <authorList>
            <person name="Poehlein A."/>
            <person name="Daniel R."/>
        </authorList>
    </citation>
    <scope>NUCLEOTIDE SEQUENCE [LARGE SCALE GENOMIC DNA]</scope>
    <source>
        <strain evidence="2 3">DSM 14427</strain>
    </source>
</reference>
<dbReference type="SUPFAM" id="SSF52317">
    <property type="entry name" value="Class I glutamine amidotransferase-like"/>
    <property type="match status" value="1"/>
</dbReference>
<dbReference type="InterPro" id="IPR029010">
    <property type="entry name" value="ThuA-like"/>
</dbReference>
<dbReference type="AlphaFoldDB" id="A0A1V4SM99"/>
<proteinExistence type="predicted"/>
<dbReference type="STRING" id="48256.CLHUN_16500"/>
<sequence>MKKKILAVLGDFYHSHDLALTAMQETVGKLEKNFGIQAELADTGVEDLKARLTPEIDLIVLYKENRINPDDENIAYWMTPELEEQITQYVSGGGSIFAWHSGIVSYEKNQRFNDMLRGYFLSHPIEREVRYSAADSNTGIAPASSFTVMDEHYLVNVNPLENSVFLAAESAEGKSVAGWAHEYGRGRVCCLTPTHRSEGMENEIMLDLLVECLRWCLKEQ</sequence>
<feature type="domain" description="ThuA-like" evidence="1">
    <location>
        <begin position="21"/>
        <end position="216"/>
    </location>
</feature>
<evidence type="ECO:0000313" key="2">
    <source>
        <dbReference type="EMBL" id="OPX44351.1"/>
    </source>
</evidence>
<dbReference type="Gene3D" id="3.40.50.880">
    <property type="match status" value="1"/>
</dbReference>
<dbReference type="Pfam" id="PF06283">
    <property type="entry name" value="ThuA"/>
    <property type="match status" value="1"/>
</dbReference>
<accession>A0A1V4SM99</accession>
<protein>
    <submittedName>
        <fullName evidence="2">Trehalose utilization</fullName>
    </submittedName>
</protein>
<dbReference type="PANTHER" id="PTHR40469:SF2">
    <property type="entry name" value="GALACTOSE-BINDING DOMAIN-LIKE SUPERFAMILY PROTEIN"/>
    <property type="match status" value="1"/>
</dbReference>
<organism evidence="2 3">
    <name type="scientific">Ruminiclostridium hungatei</name>
    <name type="common">Clostridium hungatei</name>
    <dbReference type="NCBI Taxonomy" id="48256"/>
    <lineage>
        <taxon>Bacteria</taxon>
        <taxon>Bacillati</taxon>
        <taxon>Bacillota</taxon>
        <taxon>Clostridia</taxon>
        <taxon>Eubacteriales</taxon>
        <taxon>Oscillospiraceae</taxon>
        <taxon>Ruminiclostridium</taxon>
    </lineage>
</organism>
<dbReference type="OrthoDB" id="9812305at2"/>
<dbReference type="EMBL" id="MZGX01000009">
    <property type="protein sequence ID" value="OPX44351.1"/>
    <property type="molecule type" value="Genomic_DNA"/>
</dbReference>
<gene>
    <name evidence="2" type="ORF">CLHUN_16500</name>
</gene>
<dbReference type="Proteomes" id="UP000191554">
    <property type="component" value="Unassembled WGS sequence"/>
</dbReference>
<evidence type="ECO:0000313" key="3">
    <source>
        <dbReference type="Proteomes" id="UP000191554"/>
    </source>
</evidence>